<name>A0AAV1QPM4_SCOSC</name>
<organism evidence="15 16">
    <name type="scientific">Scomber scombrus</name>
    <name type="common">Atlantic mackerel</name>
    <name type="synonym">Scomber vernalis</name>
    <dbReference type="NCBI Taxonomy" id="13677"/>
    <lineage>
        <taxon>Eukaryota</taxon>
        <taxon>Metazoa</taxon>
        <taxon>Chordata</taxon>
        <taxon>Craniata</taxon>
        <taxon>Vertebrata</taxon>
        <taxon>Euteleostomi</taxon>
        <taxon>Actinopterygii</taxon>
        <taxon>Neopterygii</taxon>
        <taxon>Teleostei</taxon>
        <taxon>Neoteleostei</taxon>
        <taxon>Acanthomorphata</taxon>
        <taxon>Pelagiaria</taxon>
        <taxon>Scombriformes</taxon>
        <taxon>Scombridae</taxon>
        <taxon>Scomber</taxon>
    </lineage>
</organism>
<evidence type="ECO:0000256" key="6">
    <source>
        <dbReference type="ARBA" id="ARBA00022737"/>
    </source>
</evidence>
<evidence type="ECO:0000256" key="3">
    <source>
        <dbReference type="ARBA" id="ARBA00022490"/>
    </source>
</evidence>
<keyword evidence="3" id="KW-0963">Cytoplasm</keyword>
<evidence type="ECO:0000259" key="13">
    <source>
        <dbReference type="PROSITE" id="PS50103"/>
    </source>
</evidence>
<evidence type="ECO:0000256" key="7">
    <source>
        <dbReference type="ARBA" id="ARBA00022771"/>
    </source>
</evidence>
<feature type="domain" description="C3H1-type" evidence="13">
    <location>
        <begin position="96"/>
        <end position="121"/>
    </location>
</feature>
<evidence type="ECO:0000313" key="16">
    <source>
        <dbReference type="Proteomes" id="UP001314229"/>
    </source>
</evidence>
<evidence type="ECO:0000256" key="5">
    <source>
        <dbReference type="ARBA" id="ARBA00022723"/>
    </source>
</evidence>
<dbReference type="Proteomes" id="UP001314229">
    <property type="component" value="Unassembled WGS sequence"/>
</dbReference>
<evidence type="ECO:0000256" key="2">
    <source>
        <dbReference type="ARBA" id="ARBA00004496"/>
    </source>
</evidence>
<proteinExistence type="inferred from homology"/>
<dbReference type="GO" id="GO:0008270">
    <property type="term" value="F:zinc ion binding"/>
    <property type="evidence" value="ECO:0007669"/>
    <property type="project" value="UniProtKB-KW"/>
</dbReference>
<dbReference type="SUPFAM" id="SSF117839">
    <property type="entry name" value="WWE domain"/>
    <property type="match status" value="1"/>
</dbReference>
<dbReference type="PROSITE" id="PS50918">
    <property type="entry name" value="WWE"/>
    <property type="match status" value="1"/>
</dbReference>
<accession>A0AAV1QPM4</accession>
<evidence type="ECO:0000256" key="10">
    <source>
        <dbReference type="ARBA" id="ARBA00024347"/>
    </source>
</evidence>
<dbReference type="GO" id="GO:0005737">
    <property type="term" value="C:cytoplasm"/>
    <property type="evidence" value="ECO:0007669"/>
    <property type="project" value="UniProtKB-SubCell"/>
</dbReference>
<evidence type="ECO:0000313" key="15">
    <source>
        <dbReference type="EMBL" id="CAK6984616.1"/>
    </source>
</evidence>
<keyword evidence="9" id="KW-0539">Nucleus</keyword>
<dbReference type="GO" id="GO:0005634">
    <property type="term" value="C:nucleus"/>
    <property type="evidence" value="ECO:0007669"/>
    <property type="project" value="UniProtKB-SubCell"/>
</dbReference>
<dbReference type="InterPro" id="IPR056226">
    <property type="entry name" value="WH_PARP12"/>
</dbReference>
<dbReference type="InterPro" id="IPR051712">
    <property type="entry name" value="ARTD-AVP"/>
</dbReference>
<keyword evidence="8 11" id="KW-0862">Zinc</keyword>
<keyword evidence="16" id="KW-1185">Reference proteome</keyword>
<evidence type="ECO:0000256" key="1">
    <source>
        <dbReference type="ARBA" id="ARBA00004123"/>
    </source>
</evidence>
<dbReference type="Pfam" id="PF02825">
    <property type="entry name" value="WWE"/>
    <property type="match status" value="1"/>
</dbReference>
<keyword evidence="7 11" id="KW-0863">Zinc-finger</keyword>
<dbReference type="GO" id="GO:1990404">
    <property type="term" value="F:NAD+-protein mono-ADP-ribosyltransferase activity"/>
    <property type="evidence" value="ECO:0007669"/>
    <property type="project" value="TreeGrafter"/>
</dbReference>
<sequence>MCEYSREVLQATSCLCSSRGSMQLQQLWRELQLCSNISQQEFSFIVQECPRFLLVRGPAGDGGGRLEDCTVVAKTSLRLCRRYGREPCADCQQLHLCKFFIYGTCRFGKGRKPCKFSHDIRSDHNYRLLRECTLHQLQEDQLFLLLLQNDPALLPEVCSHYNKGIGPDGSCSFSDTCTKVHLCQHLVQGDCLFGPKCKRLHAVDERRRRLLEERGLSSDIIHDLPIIYRNLHHLTTASQSGSGSDSLTGSGGDSLTGSGGDSGFKARTEETNICLHFIRHSCKFQDCCLSVHFLLPYKWEEFDGVTWAQLPDTEDIERAFCDPAQTQSDGAQPVNFLSMTRWSRPVRRLSTVSSVTKPPHYILTTEWRWFYRGDGGRWLEYGQPDEKQRCTSQSSASLEQIYLTDSRTRVPVVKGQRHYVISFTDMYQRNLKQNTKRRIRRRPRFVSAADVKNLIQHQAGPLQHQAGPLQHQAGPLQHHAGPLQHHAGPLQHHAGPLQHHAGPLQHQAGPLQHQAGPLQHQAGPLQHHAGPLQHHAGPLQHQAGPLQHQAGPLQHHAGPLQHHAGPLQHQAGPLQHQAGPLQHQAGPLQHQAGPLQHQAGPLQHQAGPLQL</sequence>
<keyword evidence="6" id="KW-0677">Repeat</keyword>
<dbReference type="SMART" id="SM00356">
    <property type="entry name" value="ZnF_C3H1"/>
    <property type="match status" value="2"/>
</dbReference>
<evidence type="ECO:0000256" key="11">
    <source>
        <dbReference type="PROSITE-ProRule" id="PRU00723"/>
    </source>
</evidence>
<reference evidence="15 16" key="1">
    <citation type="submission" date="2024-01" db="EMBL/GenBank/DDBJ databases">
        <authorList>
            <person name="Alioto T."/>
            <person name="Alioto T."/>
            <person name="Gomez Garrido J."/>
        </authorList>
    </citation>
    <scope>NUCLEOTIDE SEQUENCE [LARGE SCALE GENOMIC DNA]</scope>
</reference>
<evidence type="ECO:0000256" key="9">
    <source>
        <dbReference type="ARBA" id="ARBA00023242"/>
    </source>
</evidence>
<evidence type="ECO:0000256" key="12">
    <source>
        <dbReference type="SAM" id="MobiDB-lite"/>
    </source>
</evidence>
<dbReference type="GO" id="GO:0003950">
    <property type="term" value="F:NAD+ poly-ADP-ribosyltransferase activity"/>
    <property type="evidence" value="ECO:0007669"/>
    <property type="project" value="TreeGrafter"/>
</dbReference>
<feature type="compositionally biased region" description="Gly residues" evidence="12">
    <location>
        <begin position="249"/>
        <end position="262"/>
    </location>
</feature>
<comment type="subcellular location">
    <subcellularLocation>
        <location evidence="2">Cytoplasm</location>
    </subcellularLocation>
    <subcellularLocation>
        <location evidence="1">Nucleus</location>
    </subcellularLocation>
</comment>
<evidence type="ECO:0000256" key="8">
    <source>
        <dbReference type="ARBA" id="ARBA00022833"/>
    </source>
</evidence>
<dbReference type="Gene3D" id="3.30.720.50">
    <property type="match status" value="1"/>
</dbReference>
<comment type="caution">
    <text evidence="15">The sequence shown here is derived from an EMBL/GenBank/DDBJ whole genome shotgun (WGS) entry which is preliminary data.</text>
</comment>
<feature type="domain" description="C3H1-type" evidence="13">
    <location>
        <begin position="182"/>
        <end position="204"/>
    </location>
</feature>
<dbReference type="Pfam" id="PF24356">
    <property type="entry name" value="WHD_PARP12"/>
    <property type="match status" value="1"/>
</dbReference>
<feature type="region of interest" description="Disordered" evidence="12">
    <location>
        <begin position="463"/>
        <end position="611"/>
    </location>
</feature>
<dbReference type="InterPro" id="IPR057602">
    <property type="entry name" value="Zfn-CCCH_PARP12"/>
</dbReference>
<keyword evidence="5 11" id="KW-0479">Metal-binding</keyword>
<evidence type="ECO:0000256" key="4">
    <source>
        <dbReference type="ARBA" id="ARBA00022553"/>
    </source>
</evidence>
<feature type="zinc finger region" description="C3H1-type" evidence="11">
    <location>
        <begin position="96"/>
        <end position="121"/>
    </location>
</feature>
<feature type="region of interest" description="Disordered" evidence="12">
    <location>
        <begin position="238"/>
        <end position="262"/>
    </location>
</feature>
<feature type="domain" description="WWE" evidence="14">
    <location>
        <begin position="354"/>
        <end position="441"/>
    </location>
</feature>
<dbReference type="Pfam" id="PF25261">
    <property type="entry name" value="zf-CCCH_PARP12"/>
    <property type="match status" value="1"/>
</dbReference>
<dbReference type="AlphaFoldDB" id="A0AAV1QPM4"/>
<evidence type="ECO:0000259" key="14">
    <source>
        <dbReference type="PROSITE" id="PS50918"/>
    </source>
</evidence>
<dbReference type="PROSITE" id="PS50103">
    <property type="entry name" value="ZF_C3H1"/>
    <property type="match status" value="2"/>
</dbReference>
<dbReference type="Pfam" id="PF23466">
    <property type="entry name" value="WWE_4"/>
    <property type="match status" value="1"/>
</dbReference>
<protein>
    <submittedName>
        <fullName evidence="15">Protein mono-ADP-ribosyltransferase PARP12b isoform X1</fullName>
    </submittedName>
</protein>
<comment type="similarity">
    <text evidence="10">Belongs to the ARTD/PARP family.</text>
</comment>
<keyword evidence="4" id="KW-0597">Phosphoprotein</keyword>
<dbReference type="EMBL" id="CAWUFR010002002">
    <property type="protein sequence ID" value="CAK6984616.1"/>
    <property type="molecule type" value="Genomic_DNA"/>
</dbReference>
<dbReference type="Gene3D" id="3.30.1370.210">
    <property type="match status" value="1"/>
</dbReference>
<dbReference type="InterPro" id="IPR000571">
    <property type="entry name" value="Znf_CCCH"/>
</dbReference>
<dbReference type="PANTHER" id="PTHR45740:SF13">
    <property type="entry name" value="POLY (ADP-RIBOSE) POLYMERASE FAMILY, MEMBER 12B"/>
    <property type="match status" value="1"/>
</dbReference>
<dbReference type="PANTHER" id="PTHR45740">
    <property type="entry name" value="POLY [ADP-RIBOSE] POLYMERASE"/>
    <property type="match status" value="1"/>
</dbReference>
<dbReference type="InterPro" id="IPR037197">
    <property type="entry name" value="WWE_dom_sf"/>
</dbReference>
<gene>
    <name evidence="15" type="ORF">FSCOSCO3_A006549</name>
</gene>
<feature type="zinc finger region" description="C3H1-type" evidence="11">
    <location>
        <begin position="182"/>
        <end position="204"/>
    </location>
</feature>
<dbReference type="InterPro" id="IPR004170">
    <property type="entry name" value="WWE_dom"/>
</dbReference>